<keyword evidence="2" id="KW-1003">Cell membrane</keyword>
<dbReference type="PANTHER" id="PTHR46149">
    <property type="entry name" value="MIP08469P"/>
    <property type="match status" value="1"/>
</dbReference>
<comment type="caution">
    <text evidence="7">The sequence shown here is derived from an EMBL/GenBank/DDBJ whole genome shotgun (WGS) entry which is preliminary data.</text>
</comment>
<dbReference type="Pfam" id="PF00071">
    <property type="entry name" value="Ras"/>
    <property type="match status" value="1"/>
</dbReference>
<dbReference type="InterPro" id="IPR001806">
    <property type="entry name" value="Small_GTPase"/>
</dbReference>
<dbReference type="InterPro" id="IPR027417">
    <property type="entry name" value="P-loop_NTPase"/>
</dbReference>
<dbReference type="SUPFAM" id="SSF52540">
    <property type="entry name" value="P-loop containing nucleoside triphosphate hydrolases"/>
    <property type="match status" value="1"/>
</dbReference>
<evidence type="ECO:0000256" key="3">
    <source>
        <dbReference type="ARBA" id="ARBA00022481"/>
    </source>
</evidence>
<keyword evidence="4" id="KW-0547">Nucleotide-binding</keyword>
<keyword evidence="4" id="KW-0342">GTP-binding</keyword>
<proteinExistence type="predicted"/>
<protein>
    <submittedName>
        <fullName evidence="7">Uncharacterized protein</fullName>
    </submittedName>
</protein>
<dbReference type="GO" id="GO:0003924">
    <property type="term" value="F:GTPase activity"/>
    <property type="evidence" value="ECO:0007669"/>
    <property type="project" value="InterPro"/>
</dbReference>
<evidence type="ECO:0000256" key="4">
    <source>
        <dbReference type="ARBA" id="ARBA00023134"/>
    </source>
</evidence>
<keyword evidence="5" id="KW-0472">Membrane</keyword>
<evidence type="ECO:0000313" key="7">
    <source>
        <dbReference type="EMBL" id="KAA0187813.1"/>
    </source>
</evidence>
<reference evidence="7" key="2">
    <citation type="journal article" date="2018" name="Environ. Sci. Technol.">
        <title>The Toxicogenome of Hyalella azteca: A Model for Sediment Ecotoxicology and Evolutionary Toxicology.</title>
        <authorList>
            <person name="Poynton H.C."/>
            <person name="Hasenbein S."/>
            <person name="Benoit J.B."/>
            <person name="Sepulveda M.S."/>
            <person name="Poelchau M.F."/>
            <person name="Hughes D.S.T."/>
            <person name="Murali S.C."/>
            <person name="Chen S."/>
            <person name="Glastad K.M."/>
            <person name="Goodisman M.A.D."/>
            <person name="Werren J.H."/>
            <person name="Vineis J.H."/>
            <person name="Bowen J.L."/>
            <person name="Friedrich M."/>
            <person name="Jones J."/>
            <person name="Robertson H.M."/>
            <person name="Feyereisen R."/>
            <person name="Mechler-Hickson A."/>
            <person name="Mathers N."/>
            <person name="Lee C.E."/>
            <person name="Colbourne J.K."/>
            <person name="Biales A."/>
            <person name="Johnston J.S."/>
            <person name="Wellborn G.A."/>
            <person name="Rosendale A.J."/>
            <person name="Cridge A.G."/>
            <person name="Munoz-Torres M.C."/>
            <person name="Bain P.A."/>
            <person name="Manny A.R."/>
            <person name="Major K.M."/>
            <person name="Lambert F.N."/>
            <person name="Vulpe C.D."/>
            <person name="Tuck P."/>
            <person name="Blalock B.J."/>
            <person name="Lin Y.Y."/>
            <person name="Smith M.E."/>
            <person name="Ochoa-Acuna H."/>
            <person name="Chen M.M."/>
            <person name="Childers C.P."/>
            <person name="Qu J."/>
            <person name="Dugan S."/>
            <person name="Lee S.L."/>
            <person name="Chao H."/>
            <person name="Dinh H."/>
            <person name="Han Y."/>
            <person name="Doddapaneni H."/>
            <person name="Worley K.C."/>
            <person name="Muzny D.M."/>
            <person name="Gibbs R.A."/>
            <person name="Richards S."/>
        </authorList>
    </citation>
    <scope>NUCLEOTIDE SEQUENCE</scope>
    <source>
        <strain evidence="7">HAZT.00-mixed</strain>
        <tissue evidence="7">Whole organism</tissue>
    </source>
</reference>
<sequence length="91" mass="10358">MMSDIECLASGQDYTQPIIVTTLLAFTVNIVGLKFLTNQFEESYTPTLEDFHRKLYRIRGDVYQLDILDPSGNHPFPATRRLAFLTGGINF</sequence>
<dbReference type="GO" id="GO:0031681">
    <property type="term" value="F:G-protein beta-subunit binding"/>
    <property type="evidence" value="ECO:0007669"/>
    <property type="project" value="TreeGrafter"/>
</dbReference>
<reference evidence="7" key="1">
    <citation type="submission" date="2014-08" db="EMBL/GenBank/DDBJ databases">
        <authorList>
            <person name="Murali S."/>
            <person name="Richards S."/>
            <person name="Bandaranaike D."/>
            <person name="Bellair M."/>
            <person name="Blankenburg K."/>
            <person name="Chao H."/>
            <person name="Dinh H."/>
            <person name="Doddapaneni H."/>
            <person name="Dugan-Rocha S."/>
            <person name="Elkadiri S."/>
            <person name="Gnanaolivu R."/>
            <person name="Hughes D."/>
            <person name="Lee S."/>
            <person name="Li M."/>
            <person name="Ming W."/>
            <person name="Munidasa M."/>
            <person name="Muniz J."/>
            <person name="Nguyen L."/>
            <person name="Osuji N."/>
            <person name="Pu L.-L."/>
            <person name="Puazo M."/>
            <person name="Skinner E."/>
            <person name="Qu C."/>
            <person name="Quiroz J."/>
            <person name="Raj R."/>
            <person name="Weissenberger G."/>
            <person name="Xin Y."/>
            <person name="Zou X."/>
            <person name="Han Y."/>
            <person name="Worley K."/>
            <person name="Muzny D."/>
            <person name="Gibbs R."/>
        </authorList>
    </citation>
    <scope>NUCLEOTIDE SEQUENCE</scope>
    <source>
        <strain evidence="7">HAZT.00-mixed</strain>
        <tissue evidence="7">Whole organism</tissue>
    </source>
</reference>
<dbReference type="GO" id="GO:0005525">
    <property type="term" value="F:GTP binding"/>
    <property type="evidence" value="ECO:0007669"/>
    <property type="project" value="UniProtKB-KW"/>
</dbReference>
<gene>
    <name evidence="7" type="ORF">HAZT_HAZT001495</name>
</gene>
<reference evidence="7" key="3">
    <citation type="submission" date="2019-06" db="EMBL/GenBank/DDBJ databases">
        <authorList>
            <person name="Poynton C."/>
            <person name="Hasenbein S."/>
            <person name="Benoit J.B."/>
            <person name="Sepulveda M.S."/>
            <person name="Poelchau M.F."/>
            <person name="Murali S.C."/>
            <person name="Chen S."/>
            <person name="Glastad K.M."/>
            <person name="Werren J.H."/>
            <person name="Vineis J.H."/>
            <person name="Bowen J.L."/>
            <person name="Friedrich M."/>
            <person name="Jones J."/>
            <person name="Robertson H.M."/>
            <person name="Feyereisen R."/>
            <person name="Mechler-Hickson A."/>
            <person name="Mathers N."/>
            <person name="Lee C.E."/>
            <person name="Colbourne J.K."/>
            <person name="Biales A."/>
            <person name="Johnston J.S."/>
            <person name="Wellborn G.A."/>
            <person name="Rosendale A.J."/>
            <person name="Cridge A.G."/>
            <person name="Munoz-Torres M.C."/>
            <person name="Bain P.A."/>
            <person name="Manny A.R."/>
            <person name="Major K.M."/>
            <person name="Lambert F.N."/>
            <person name="Vulpe C.D."/>
            <person name="Tuck P."/>
            <person name="Blalock B.J."/>
            <person name="Lin Y.-Y."/>
            <person name="Smith M.E."/>
            <person name="Ochoa-Acuna H."/>
            <person name="Chen M.-J.M."/>
            <person name="Childers C.P."/>
            <person name="Qu J."/>
            <person name="Dugan S."/>
            <person name="Lee S.L."/>
            <person name="Chao H."/>
            <person name="Dinh H."/>
            <person name="Han Y."/>
            <person name="Doddapaneni H."/>
            <person name="Worley K.C."/>
            <person name="Muzny D.M."/>
            <person name="Gibbs R.A."/>
            <person name="Richards S."/>
        </authorList>
    </citation>
    <scope>NUCLEOTIDE SEQUENCE</scope>
    <source>
        <strain evidence="7">HAZT.00-mixed</strain>
        <tissue evidence="7">Whole organism</tissue>
    </source>
</reference>
<dbReference type="AlphaFoldDB" id="A0A6A0GUS0"/>
<evidence type="ECO:0000256" key="6">
    <source>
        <dbReference type="ARBA" id="ARBA00023288"/>
    </source>
</evidence>
<comment type="subcellular location">
    <subcellularLocation>
        <location evidence="1">Cell membrane</location>
        <topology evidence="1">Lipid-anchor</topology>
    </subcellularLocation>
</comment>
<evidence type="ECO:0000256" key="5">
    <source>
        <dbReference type="ARBA" id="ARBA00023136"/>
    </source>
</evidence>
<keyword evidence="6" id="KW-0449">Lipoprotein</keyword>
<evidence type="ECO:0000256" key="1">
    <source>
        <dbReference type="ARBA" id="ARBA00004193"/>
    </source>
</evidence>
<accession>A0A6A0GUS0</accession>
<dbReference type="Proteomes" id="UP000711488">
    <property type="component" value="Unassembled WGS sequence"/>
</dbReference>
<evidence type="ECO:0000256" key="2">
    <source>
        <dbReference type="ARBA" id="ARBA00022475"/>
    </source>
</evidence>
<dbReference type="PANTHER" id="PTHR46149:SF3">
    <property type="entry name" value="MIP08469P"/>
    <property type="match status" value="1"/>
</dbReference>
<organism evidence="7">
    <name type="scientific">Hyalella azteca</name>
    <name type="common">Amphipod</name>
    <dbReference type="NCBI Taxonomy" id="294128"/>
    <lineage>
        <taxon>Eukaryota</taxon>
        <taxon>Metazoa</taxon>
        <taxon>Ecdysozoa</taxon>
        <taxon>Arthropoda</taxon>
        <taxon>Crustacea</taxon>
        <taxon>Multicrustacea</taxon>
        <taxon>Malacostraca</taxon>
        <taxon>Eumalacostraca</taxon>
        <taxon>Peracarida</taxon>
        <taxon>Amphipoda</taxon>
        <taxon>Senticaudata</taxon>
        <taxon>Talitrida</taxon>
        <taxon>Talitroidea</taxon>
        <taxon>Hyalellidae</taxon>
        <taxon>Hyalella</taxon>
    </lineage>
</organism>
<dbReference type="InterPro" id="IPR052236">
    <property type="entry name" value="Small_GTPase_RasD"/>
</dbReference>
<dbReference type="Gene3D" id="3.40.50.300">
    <property type="entry name" value="P-loop containing nucleotide triphosphate hydrolases"/>
    <property type="match status" value="1"/>
</dbReference>
<dbReference type="GO" id="GO:0005886">
    <property type="term" value="C:plasma membrane"/>
    <property type="evidence" value="ECO:0007669"/>
    <property type="project" value="UniProtKB-SubCell"/>
</dbReference>
<name>A0A6A0GUS0_HYAAZ</name>
<dbReference type="EMBL" id="JQDR03014641">
    <property type="protein sequence ID" value="KAA0187813.1"/>
    <property type="molecule type" value="Genomic_DNA"/>
</dbReference>
<dbReference type="GO" id="GO:0007165">
    <property type="term" value="P:signal transduction"/>
    <property type="evidence" value="ECO:0007669"/>
    <property type="project" value="TreeGrafter"/>
</dbReference>
<keyword evidence="3" id="KW-0488">Methylation</keyword>